<dbReference type="GO" id="GO:0000270">
    <property type="term" value="P:peptidoglycan metabolic process"/>
    <property type="evidence" value="ECO:0007669"/>
    <property type="project" value="UniProtKB-UniRule"/>
</dbReference>
<proteinExistence type="inferred from homology"/>
<dbReference type="InterPro" id="IPR036908">
    <property type="entry name" value="RlpA-like_sf"/>
</dbReference>
<dbReference type="SUPFAM" id="SSF110997">
    <property type="entry name" value="Sporulation related repeat"/>
    <property type="match status" value="1"/>
</dbReference>
<dbReference type="PROSITE" id="PS51724">
    <property type="entry name" value="SPOR"/>
    <property type="match status" value="1"/>
</dbReference>
<evidence type="ECO:0000259" key="6">
    <source>
        <dbReference type="PROSITE" id="PS51724"/>
    </source>
</evidence>
<dbReference type="Pfam" id="PF03330">
    <property type="entry name" value="DPBB_1"/>
    <property type="match status" value="1"/>
</dbReference>
<dbReference type="PANTHER" id="PTHR34183:SF8">
    <property type="entry name" value="ENDOLYTIC PEPTIDOGLYCAN TRANSGLYCOSYLASE RLPA-RELATED"/>
    <property type="match status" value="1"/>
</dbReference>
<evidence type="ECO:0000256" key="4">
    <source>
        <dbReference type="HAMAP-Rule" id="MF_02071"/>
    </source>
</evidence>
<dbReference type="GO" id="GO:0008932">
    <property type="term" value="F:lytic endotransglycosylase activity"/>
    <property type="evidence" value="ECO:0007669"/>
    <property type="project" value="UniProtKB-UniRule"/>
</dbReference>
<protein>
    <recommendedName>
        <fullName evidence="4">Probable endolytic peptidoglycan transglycosylase RlpA</fullName>
        <ecNumber evidence="4">4.2.2.-</ecNumber>
    </recommendedName>
</protein>
<evidence type="ECO:0000313" key="8">
    <source>
        <dbReference type="Proteomes" id="UP001230496"/>
    </source>
</evidence>
<dbReference type="InterPro" id="IPR012997">
    <property type="entry name" value="RplA"/>
</dbReference>
<dbReference type="Proteomes" id="UP001230496">
    <property type="component" value="Chromosome"/>
</dbReference>
<keyword evidence="1" id="KW-0732">Signal</keyword>
<dbReference type="InterPro" id="IPR007730">
    <property type="entry name" value="SPOR-like_dom"/>
</dbReference>
<evidence type="ECO:0000256" key="1">
    <source>
        <dbReference type="ARBA" id="ARBA00022729"/>
    </source>
</evidence>
<organism evidence="7 8">
    <name type="scientific">Marivirga salinarum</name>
    <dbReference type="NCBI Taxonomy" id="3059078"/>
    <lineage>
        <taxon>Bacteria</taxon>
        <taxon>Pseudomonadati</taxon>
        <taxon>Bacteroidota</taxon>
        <taxon>Cytophagia</taxon>
        <taxon>Cytophagales</taxon>
        <taxon>Marivirgaceae</taxon>
        <taxon>Marivirga</taxon>
    </lineage>
</organism>
<feature type="domain" description="SPOR" evidence="6">
    <location>
        <begin position="147"/>
        <end position="226"/>
    </location>
</feature>
<dbReference type="GO" id="GO:0071555">
    <property type="term" value="P:cell wall organization"/>
    <property type="evidence" value="ECO:0007669"/>
    <property type="project" value="UniProtKB-KW"/>
</dbReference>
<dbReference type="SUPFAM" id="SSF50685">
    <property type="entry name" value="Barwin-like endoglucanases"/>
    <property type="match status" value="1"/>
</dbReference>
<dbReference type="EC" id="4.2.2.-" evidence="4"/>
<evidence type="ECO:0000256" key="3">
    <source>
        <dbReference type="ARBA" id="ARBA00023316"/>
    </source>
</evidence>
<dbReference type="NCBIfam" id="TIGR00413">
    <property type="entry name" value="rlpA"/>
    <property type="match status" value="1"/>
</dbReference>
<dbReference type="AlphaFoldDB" id="A0AA49J9N0"/>
<dbReference type="PANTHER" id="PTHR34183">
    <property type="entry name" value="ENDOLYTIC PEPTIDOGLYCAN TRANSGLYCOSYLASE RLPA"/>
    <property type="match status" value="1"/>
</dbReference>
<dbReference type="GO" id="GO:0042834">
    <property type="term" value="F:peptidoglycan binding"/>
    <property type="evidence" value="ECO:0007669"/>
    <property type="project" value="InterPro"/>
</dbReference>
<dbReference type="Gene3D" id="2.40.40.10">
    <property type="entry name" value="RlpA-like domain"/>
    <property type="match status" value="1"/>
</dbReference>
<name>A0AA49J9N0_9BACT</name>
<accession>A0AA49J9N0</accession>
<evidence type="ECO:0000313" key="7">
    <source>
        <dbReference type="EMBL" id="WKK77373.2"/>
    </source>
</evidence>
<reference evidence="7 8" key="1">
    <citation type="submission" date="2023-08" db="EMBL/GenBank/DDBJ databases">
        <title>Comparative genomics and taxonomic characterization of three novel marine species of genus Marivirga.</title>
        <authorList>
            <person name="Muhammad N."/>
            <person name="Kim S.-G."/>
        </authorList>
    </citation>
    <scope>NUCLEOTIDE SEQUENCE [LARGE SCALE GENOMIC DNA]</scope>
    <source>
        <strain evidence="7 8">BDSF4-3</strain>
    </source>
</reference>
<keyword evidence="3 4" id="KW-0961">Cell wall biogenesis/degradation</keyword>
<evidence type="ECO:0000256" key="2">
    <source>
        <dbReference type="ARBA" id="ARBA00023239"/>
    </source>
</evidence>
<dbReference type="InterPro" id="IPR034718">
    <property type="entry name" value="RlpA"/>
</dbReference>
<keyword evidence="8" id="KW-1185">Reference proteome</keyword>
<dbReference type="KEGG" id="msaa:QYS49_09455"/>
<dbReference type="InterPro" id="IPR009009">
    <property type="entry name" value="RlpA-like_DPBB"/>
</dbReference>
<dbReference type="Gene3D" id="3.30.70.1070">
    <property type="entry name" value="Sporulation related repeat"/>
    <property type="match status" value="1"/>
</dbReference>
<evidence type="ECO:0000256" key="5">
    <source>
        <dbReference type="RuleBase" id="RU003495"/>
    </source>
</evidence>
<dbReference type="EMBL" id="CP129971">
    <property type="protein sequence ID" value="WKK77373.2"/>
    <property type="molecule type" value="Genomic_DNA"/>
</dbReference>
<sequence length="226" mass="25798">MLNKLIFTFFLFILSLGVSFAQIQKGTASFYADKFEGKQTASGEKYKHKKLTAAHKFLPFGTIVKVTNLENKESVEVRINDRGPFVEGRVIDLSRSAAEKLKFINQGLAEVQIEVIDAGDGRINSNRPVQTDQKIDNETYFEMKVKRKEPSGFGVQVGSFKGFDNMLKLSENIEKSYRANLFIEVKELNDTKVYALILGEYRNRKRADKLKAKMADRFPDAFVTRY</sequence>
<dbReference type="HAMAP" id="MF_02071">
    <property type="entry name" value="RlpA"/>
    <property type="match status" value="1"/>
</dbReference>
<comment type="function">
    <text evidence="4">Lytic transglycosylase with a strong preference for naked glycan strands that lack stem peptides.</text>
</comment>
<comment type="similarity">
    <text evidence="4 5">Belongs to the RlpA family.</text>
</comment>
<dbReference type="Pfam" id="PF05036">
    <property type="entry name" value="SPOR"/>
    <property type="match status" value="1"/>
</dbReference>
<dbReference type="InterPro" id="IPR036680">
    <property type="entry name" value="SPOR-like_sf"/>
</dbReference>
<keyword evidence="2 4" id="KW-0456">Lyase</keyword>
<dbReference type="RefSeq" id="WP_308349703.1">
    <property type="nucleotide sequence ID" value="NZ_CP129971.1"/>
</dbReference>
<dbReference type="CDD" id="cd22268">
    <property type="entry name" value="DPBB_RlpA-like"/>
    <property type="match status" value="1"/>
</dbReference>
<gene>
    <name evidence="4" type="primary">rlpA</name>
    <name evidence="7" type="ORF">QYS49_09455</name>
</gene>